<feature type="chain" id="PRO_5047037514" evidence="2">
    <location>
        <begin position="29"/>
        <end position="362"/>
    </location>
</feature>
<name>A0ABY7FUS3_MYAAR</name>
<dbReference type="PANTHER" id="PTHR23516:SF23">
    <property type="entry name" value="MOLYBDATE-ANION TRANSPORTER"/>
    <property type="match status" value="1"/>
</dbReference>
<feature type="transmembrane region" description="Helical" evidence="1">
    <location>
        <begin position="113"/>
        <end position="135"/>
    </location>
</feature>
<accession>A0ABY7FUS3</accession>
<feature type="transmembrane region" description="Helical" evidence="1">
    <location>
        <begin position="141"/>
        <end position="163"/>
    </location>
</feature>
<dbReference type="SUPFAM" id="SSF103473">
    <property type="entry name" value="MFS general substrate transporter"/>
    <property type="match status" value="1"/>
</dbReference>
<dbReference type="Pfam" id="PF05631">
    <property type="entry name" value="MFS_5"/>
    <property type="match status" value="2"/>
</dbReference>
<dbReference type="PANTHER" id="PTHR23516">
    <property type="entry name" value="SAM (S-ADENOSYL METHIONINE) TRANSPORTER"/>
    <property type="match status" value="1"/>
</dbReference>
<protein>
    <submittedName>
        <fullName evidence="3">MFSD5-like protein</fullName>
    </submittedName>
</protein>
<feature type="transmembrane region" description="Helical" evidence="1">
    <location>
        <begin position="248"/>
        <end position="267"/>
    </location>
</feature>
<evidence type="ECO:0000256" key="2">
    <source>
        <dbReference type="SAM" id="SignalP"/>
    </source>
</evidence>
<keyword evidence="1" id="KW-0472">Membrane</keyword>
<dbReference type="EMBL" id="CP111025">
    <property type="protein sequence ID" value="WAR25940.1"/>
    <property type="molecule type" value="Genomic_DNA"/>
</dbReference>
<evidence type="ECO:0000256" key="1">
    <source>
        <dbReference type="SAM" id="Phobius"/>
    </source>
</evidence>
<keyword evidence="1" id="KW-0812">Transmembrane</keyword>
<feature type="transmembrane region" description="Helical" evidence="1">
    <location>
        <begin position="71"/>
        <end position="92"/>
    </location>
</feature>
<gene>
    <name evidence="3" type="ORF">MAR_011644</name>
</gene>
<dbReference type="Gene3D" id="1.20.1250.20">
    <property type="entry name" value="MFS general substrate transporter like domains"/>
    <property type="match status" value="1"/>
</dbReference>
<feature type="transmembrane region" description="Helical" evidence="1">
    <location>
        <begin position="279"/>
        <end position="307"/>
    </location>
</feature>
<keyword evidence="1" id="KW-1133">Transmembrane helix</keyword>
<reference evidence="3" key="1">
    <citation type="submission" date="2022-11" db="EMBL/GenBank/DDBJ databases">
        <title>Centuries of genome instability and evolution in soft-shell clam transmissible cancer (bioRxiv).</title>
        <authorList>
            <person name="Hart S.F.M."/>
            <person name="Yonemitsu M.A."/>
            <person name="Giersch R.M."/>
            <person name="Beal B.F."/>
            <person name="Arriagada G."/>
            <person name="Davis B.W."/>
            <person name="Ostrander E.A."/>
            <person name="Goff S.P."/>
            <person name="Metzger M.J."/>
        </authorList>
    </citation>
    <scope>NUCLEOTIDE SEQUENCE</scope>
    <source>
        <strain evidence="3">MELC-2E11</strain>
        <tissue evidence="3">Siphon/mantle</tissue>
    </source>
</reference>
<dbReference type="InterPro" id="IPR036259">
    <property type="entry name" value="MFS_trans_sf"/>
</dbReference>
<dbReference type="InterPro" id="IPR008509">
    <property type="entry name" value="MOT2/MFSD5"/>
</dbReference>
<proteinExistence type="predicted"/>
<dbReference type="Proteomes" id="UP001164746">
    <property type="component" value="Chromosome 14"/>
</dbReference>
<feature type="transmembrane region" description="Helical" evidence="1">
    <location>
        <begin position="191"/>
        <end position="209"/>
    </location>
</feature>
<feature type="signal peptide" evidence="2">
    <location>
        <begin position="1"/>
        <end position="28"/>
    </location>
</feature>
<organism evidence="3 4">
    <name type="scientific">Mya arenaria</name>
    <name type="common">Soft-shell clam</name>
    <dbReference type="NCBI Taxonomy" id="6604"/>
    <lineage>
        <taxon>Eukaryota</taxon>
        <taxon>Metazoa</taxon>
        <taxon>Spiralia</taxon>
        <taxon>Lophotrochozoa</taxon>
        <taxon>Mollusca</taxon>
        <taxon>Bivalvia</taxon>
        <taxon>Autobranchia</taxon>
        <taxon>Heteroconchia</taxon>
        <taxon>Euheterodonta</taxon>
        <taxon>Imparidentia</taxon>
        <taxon>Neoheterodontei</taxon>
        <taxon>Myida</taxon>
        <taxon>Myoidea</taxon>
        <taxon>Myidae</taxon>
        <taxon>Mya</taxon>
    </lineage>
</organism>
<evidence type="ECO:0000313" key="4">
    <source>
        <dbReference type="Proteomes" id="UP001164746"/>
    </source>
</evidence>
<evidence type="ECO:0000313" key="3">
    <source>
        <dbReference type="EMBL" id="WAR25940.1"/>
    </source>
</evidence>
<sequence length="362" mass="40246">MNIFLNGFFLLCVICAILFVYTRQKVTAVTDVGFQQFQRTYLVVYMLAMVAEETTVSCTEFCMVLHHFNNFWILMLGRLLGGTATSILYSAFESWLVFEHNKRGFDSDLLGNIFSHAILGNSLVAIASGMVAQFFADGFGFVAPFDLSLTVLIVMCGIIIYTWPENYGNQSVNVAQSMKNAAQAIKSDHKVLCLGLIQSLFEGSMYVFVLEWTPALTPNDPSSVAQRKLLGADDDADGHRGQIPHGHIFAGFMVSIMIGSSLFKLLSKFTSVESFMRPVLFVAAMTLATPILFPGNQLVIFMAFIVFEITSNCDELLQNSVKHDCCDDIAAELQSLVLKRCNQEVLVFDFNRIAAFGYNSYN</sequence>
<keyword evidence="4" id="KW-1185">Reference proteome</keyword>
<keyword evidence="2" id="KW-0732">Signal</keyword>